<reference evidence="1 2" key="1">
    <citation type="journal article" date="2013" name="J. Virol.">
        <title>Morphology, Physiological Characteristics, and Complete Sequence of Marine Bacteriophage RIO-1 Infecting Pseudoalteromonas marina.</title>
        <authorList>
            <person name="Hardies S.C."/>
            <person name="Hwang Y.J."/>
            <person name="Hwang C.Y."/>
            <person name="Jang G.I."/>
            <person name="Cho B.C."/>
        </authorList>
    </citation>
    <scope>NUCLEOTIDE SEQUENCE [LARGE SCALE GENOMIC DNA]</scope>
</reference>
<accession>R4JE15</accession>
<evidence type="ECO:0000313" key="1">
    <source>
        <dbReference type="EMBL" id="AGK87037.1"/>
    </source>
</evidence>
<sequence>MSISRCYSWGELSHKLTPSMVVTAENEMDSHYFGYDDADQQVPLMELLIHHIIKLESRIEELENAKG</sequence>
<dbReference type="Proteomes" id="UP000013564">
    <property type="component" value="Segment"/>
</dbReference>
<name>R4JE15_9CAUD</name>
<dbReference type="KEGG" id="vg:16207383"/>
<dbReference type="RefSeq" id="YP_008051093.1">
    <property type="nucleotide sequence ID" value="NC_021300.1"/>
</dbReference>
<proteinExistence type="predicted"/>
<evidence type="ECO:0000313" key="2">
    <source>
        <dbReference type="Proteomes" id="UP000013564"/>
    </source>
</evidence>
<keyword evidence="2" id="KW-1185">Reference proteome</keyword>
<dbReference type="EMBL" id="KC751414">
    <property type="protein sequence ID" value="AGK87037.1"/>
    <property type="molecule type" value="Genomic_DNA"/>
</dbReference>
<gene>
    <name evidence="1" type="ORF">RIO-1_23</name>
</gene>
<dbReference type="GeneID" id="16207383"/>
<protein>
    <submittedName>
        <fullName evidence="1">Uncharacterized protein</fullName>
    </submittedName>
</protein>
<organism evidence="1 2">
    <name type="scientific">Pseudoalteromonas phage RIO-1</name>
    <dbReference type="NCBI Taxonomy" id="1316739"/>
    <lineage>
        <taxon>Viruses</taxon>
        <taxon>Duplodnaviria</taxon>
        <taxon>Heunggongvirae</taxon>
        <taxon>Uroviricota</taxon>
        <taxon>Caudoviricetes</taxon>
        <taxon>Zobellviridae</taxon>
        <taxon>Melvirus</taxon>
        <taxon>Melvirus orientalis</taxon>
    </lineage>
</organism>